<proteinExistence type="predicted"/>
<evidence type="ECO:0000313" key="2">
    <source>
        <dbReference type="Proteomes" id="UP000633943"/>
    </source>
</evidence>
<comment type="caution">
    <text evidence="1">The sequence shown here is derived from an EMBL/GenBank/DDBJ whole genome shotgun (WGS) entry which is preliminary data.</text>
</comment>
<organism evidence="1 2">
    <name type="scientific">Aromatoleum bremense</name>
    <dbReference type="NCBI Taxonomy" id="76115"/>
    <lineage>
        <taxon>Bacteria</taxon>
        <taxon>Pseudomonadati</taxon>
        <taxon>Pseudomonadota</taxon>
        <taxon>Betaproteobacteria</taxon>
        <taxon>Rhodocyclales</taxon>
        <taxon>Rhodocyclaceae</taxon>
        <taxon>Aromatoleum</taxon>
    </lineage>
</organism>
<sequence length="65" mass="7542">MDIAFYGATREVTDDLTYNRQDFWATTSNKQLNFVQHIRTMLKVTCCPGSRLPRQTVSQVGKRFV</sequence>
<gene>
    <name evidence="1" type="ORF">GPA24_01195</name>
</gene>
<keyword evidence="2" id="KW-1185">Reference proteome</keyword>
<reference evidence="1 2" key="1">
    <citation type="submission" date="2019-12" db="EMBL/GenBank/DDBJ databases">
        <title>Comparative genomics gives insights into the taxonomy of the Azoarcus-Aromatoleum group and reveals separate origins of nif in the plant-associated Azoarcus and non-plant-associated Aromatoleum sub-groups.</title>
        <authorList>
            <person name="Lafos M."/>
            <person name="Maluk M."/>
            <person name="Batista M."/>
            <person name="Junghare M."/>
            <person name="Carmona M."/>
            <person name="Faoro H."/>
            <person name="Cruz L.M."/>
            <person name="Battistoni F."/>
            <person name="De Souza E."/>
            <person name="Pedrosa F."/>
            <person name="Chen W.-M."/>
            <person name="Poole P.S."/>
            <person name="Dixon R.A."/>
            <person name="James E.K."/>
        </authorList>
    </citation>
    <scope>NUCLEOTIDE SEQUENCE [LARGE SCALE GENOMIC DNA]</scope>
    <source>
        <strain evidence="1 2">PbN1</strain>
    </source>
</reference>
<evidence type="ECO:0000313" key="1">
    <source>
        <dbReference type="EMBL" id="NMG14177.1"/>
    </source>
</evidence>
<dbReference type="EMBL" id="WTVP01000002">
    <property type="protein sequence ID" value="NMG14177.1"/>
    <property type="molecule type" value="Genomic_DNA"/>
</dbReference>
<dbReference type="Proteomes" id="UP000633943">
    <property type="component" value="Unassembled WGS sequence"/>
</dbReference>
<accession>A0ABX1NRJ2</accession>
<name>A0ABX1NRJ2_9RHOO</name>
<protein>
    <submittedName>
        <fullName evidence="1">Uncharacterized protein</fullName>
    </submittedName>
</protein>
<dbReference type="RefSeq" id="WP_169200947.1">
    <property type="nucleotide sequence ID" value="NZ_CP059467.1"/>
</dbReference>